<proteinExistence type="predicted"/>
<reference evidence="3" key="1">
    <citation type="journal article" date="2019" name="Int. J. Syst. Evol. Microbiol.">
        <title>The Global Catalogue of Microorganisms (GCM) 10K type strain sequencing project: providing services to taxonomists for standard genome sequencing and annotation.</title>
        <authorList>
            <consortium name="The Broad Institute Genomics Platform"/>
            <consortium name="The Broad Institute Genome Sequencing Center for Infectious Disease"/>
            <person name="Wu L."/>
            <person name="Ma J."/>
        </authorList>
    </citation>
    <scope>NUCLEOTIDE SEQUENCE [LARGE SCALE GENOMIC DNA]</scope>
    <source>
        <strain evidence="3">KCTC 42644</strain>
    </source>
</reference>
<dbReference type="RefSeq" id="WP_380857870.1">
    <property type="nucleotide sequence ID" value="NZ_JBHRXV010000003.1"/>
</dbReference>
<keyword evidence="3" id="KW-1185">Reference proteome</keyword>
<evidence type="ECO:0000259" key="1">
    <source>
        <dbReference type="Pfam" id="PF02698"/>
    </source>
</evidence>
<dbReference type="Pfam" id="PF02698">
    <property type="entry name" value="DUF218"/>
    <property type="match status" value="1"/>
</dbReference>
<protein>
    <submittedName>
        <fullName evidence="2">YdcF family protein</fullName>
    </submittedName>
</protein>
<accession>A0ABV7X684</accession>
<sequence length="178" mass="19852">MLGRLVAFGIVAVIGWFAWFVLAMPAPLDASVRTDGIVVLTGGPRRVARGIELVQDKAAKRLLISGVDKKVRPVELAVEYKVPKELFDCCIDLGREAIDTRSNGEETAAWIKRNKYRSIRLVTAADHMRRAQVELEAQLDDERVEIVPDGVPVERPLQPMIREFAKYALRRAATAFGI</sequence>
<name>A0ABV7X684_9SPHN</name>
<dbReference type="InterPro" id="IPR003848">
    <property type="entry name" value="DUF218"/>
</dbReference>
<gene>
    <name evidence="2" type="ORF">ACFOMD_03675</name>
</gene>
<dbReference type="CDD" id="cd06259">
    <property type="entry name" value="YdcF-like"/>
    <property type="match status" value="1"/>
</dbReference>
<dbReference type="Proteomes" id="UP001595615">
    <property type="component" value="Unassembled WGS sequence"/>
</dbReference>
<evidence type="ECO:0000313" key="2">
    <source>
        <dbReference type="EMBL" id="MFC3711655.1"/>
    </source>
</evidence>
<feature type="domain" description="DUF218" evidence="1">
    <location>
        <begin position="35"/>
        <end position="145"/>
    </location>
</feature>
<dbReference type="EMBL" id="JBHRXV010000003">
    <property type="protein sequence ID" value="MFC3711655.1"/>
    <property type="molecule type" value="Genomic_DNA"/>
</dbReference>
<comment type="caution">
    <text evidence="2">The sequence shown here is derived from an EMBL/GenBank/DDBJ whole genome shotgun (WGS) entry which is preliminary data.</text>
</comment>
<organism evidence="2 3">
    <name type="scientific">Sphingoaurantiacus capsulatus</name>
    <dbReference type="NCBI Taxonomy" id="1771310"/>
    <lineage>
        <taxon>Bacteria</taxon>
        <taxon>Pseudomonadati</taxon>
        <taxon>Pseudomonadota</taxon>
        <taxon>Alphaproteobacteria</taxon>
        <taxon>Sphingomonadales</taxon>
        <taxon>Sphingosinicellaceae</taxon>
        <taxon>Sphingoaurantiacus</taxon>
    </lineage>
</organism>
<evidence type="ECO:0000313" key="3">
    <source>
        <dbReference type="Proteomes" id="UP001595615"/>
    </source>
</evidence>